<dbReference type="InterPro" id="IPR025110">
    <property type="entry name" value="AMP-bd_C"/>
</dbReference>
<dbReference type="EMBL" id="JBHUIO010000009">
    <property type="protein sequence ID" value="MFD2171162.1"/>
    <property type="molecule type" value="Genomic_DNA"/>
</dbReference>
<evidence type="ECO:0000259" key="7">
    <source>
        <dbReference type="PROSITE" id="PS50075"/>
    </source>
</evidence>
<dbReference type="PROSITE" id="PS00455">
    <property type="entry name" value="AMP_BINDING"/>
    <property type="match status" value="6"/>
</dbReference>
<dbReference type="Gene3D" id="3.30.559.30">
    <property type="entry name" value="Nonribosomal peptide synthetase, condensation domain"/>
    <property type="match status" value="6"/>
</dbReference>
<dbReference type="InterPro" id="IPR029058">
    <property type="entry name" value="AB_hydrolase_fold"/>
</dbReference>
<dbReference type="NCBIfam" id="NF003417">
    <property type="entry name" value="PRK04813.1"/>
    <property type="match status" value="6"/>
</dbReference>
<dbReference type="Gene3D" id="3.40.50.12780">
    <property type="entry name" value="N-terminal domain of ligase-like"/>
    <property type="match status" value="1"/>
</dbReference>
<dbReference type="InterPro" id="IPR010071">
    <property type="entry name" value="AA_adenyl_dom"/>
</dbReference>
<dbReference type="Pfam" id="PF00501">
    <property type="entry name" value="AMP-binding"/>
    <property type="match status" value="6"/>
</dbReference>
<comment type="caution">
    <text evidence="8">The sequence shown here is derived from an EMBL/GenBank/DDBJ whole genome shotgun (WGS) entry which is preliminary data.</text>
</comment>
<dbReference type="InterPro" id="IPR001242">
    <property type="entry name" value="Condensation_dom"/>
</dbReference>
<evidence type="ECO:0000256" key="6">
    <source>
        <dbReference type="SAM" id="Coils"/>
    </source>
</evidence>
<dbReference type="Pfam" id="PF00550">
    <property type="entry name" value="PP-binding"/>
    <property type="match status" value="6"/>
</dbReference>
<proteinExistence type="inferred from homology"/>
<accession>A0ABW4ZYS7</accession>
<dbReference type="NCBIfam" id="NF004282">
    <property type="entry name" value="PRK05691.1"/>
    <property type="match status" value="5"/>
</dbReference>
<dbReference type="SMART" id="SM00824">
    <property type="entry name" value="PKS_TE"/>
    <property type="match status" value="1"/>
</dbReference>
<evidence type="ECO:0000256" key="4">
    <source>
        <dbReference type="ARBA" id="ARBA00022553"/>
    </source>
</evidence>
<dbReference type="SUPFAM" id="SSF56801">
    <property type="entry name" value="Acetyl-CoA synthetase-like"/>
    <property type="match status" value="6"/>
</dbReference>
<comment type="similarity">
    <text evidence="2">Belongs to the ATP-dependent AMP-binding enzyme family.</text>
</comment>
<dbReference type="Gene3D" id="3.40.50.1820">
    <property type="entry name" value="alpha/beta hydrolase"/>
    <property type="match status" value="1"/>
</dbReference>
<keyword evidence="4" id="KW-0597">Phosphoprotein</keyword>
<gene>
    <name evidence="8" type="ORF">ACFSOY_14435</name>
</gene>
<dbReference type="PROSITE" id="PS50075">
    <property type="entry name" value="CARRIER"/>
    <property type="match status" value="6"/>
</dbReference>
<dbReference type="PANTHER" id="PTHR45527:SF1">
    <property type="entry name" value="FATTY ACID SYNTHASE"/>
    <property type="match status" value="1"/>
</dbReference>
<keyword evidence="9" id="KW-1185">Reference proteome</keyword>
<dbReference type="CDD" id="cd05930">
    <property type="entry name" value="A_NRPS"/>
    <property type="match status" value="1"/>
</dbReference>
<dbReference type="CDD" id="cd12117">
    <property type="entry name" value="A_NRPS_Srf_like"/>
    <property type="match status" value="3"/>
</dbReference>
<keyword evidence="6" id="KW-0175">Coiled coil</keyword>
<name>A0ABW4ZYS7_9BACL</name>
<keyword evidence="3" id="KW-0596">Phosphopantetheine</keyword>
<evidence type="ECO:0000256" key="3">
    <source>
        <dbReference type="ARBA" id="ARBA00022450"/>
    </source>
</evidence>
<feature type="domain" description="Carrier" evidence="7">
    <location>
        <begin position="4207"/>
        <end position="4282"/>
    </location>
</feature>
<dbReference type="Gene3D" id="3.40.50.980">
    <property type="match status" value="10"/>
</dbReference>
<dbReference type="Gene3D" id="3.30.559.10">
    <property type="entry name" value="Chloramphenicol acetyltransferase-like domain"/>
    <property type="match status" value="6"/>
</dbReference>
<evidence type="ECO:0000313" key="9">
    <source>
        <dbReference type="Proteomes" id="UP001597343"/>
    </source>
</evidence>
<dbReference type="Gene3D" id="1.10.1200.10">
    <property type="entry name" value="ACP-like"/>
    <property type="match status" value="6"/>
</dbReference>
<dbReference type="RefSeq" id="WP_386047745.1">
    <property type="nucleotide sequence ID" value="NZ_JBHUIO010000009.1"/>
</dbReference>
<dbReference type="Gene3D" id="3.30.300.30">
    <property type="match status" value="6"/>
</dbReference>
<dbReference type="SUPFAM" id="SSF47336">
    <property type="entry name" value="ACP-like"/>
    <property type="match status" value="6"/>
</dbReference>
<feature type="domain" description="Carrier" evidence="7">
    <location>
        <begin position="2078"/>
        <end position="2153"/>
    </location>
</feature>
<comment type="cofactor">
    <cofactor evidence="1">
        <name>pantetheine 4'-phosphate</name>
        <dbReference type="ChEBI" id="CHEBI:47942"/>
    </cofactor>
</comment>
<evidence type="ECO:0000256" key="5">
    <source>
        <dbReference type="ARBA" id="ARBA00023194"/>
    </source>
</evidence>
<dbReference type="SUPFAM" id="SSF52777">
    <property type="entry name" value="CoA-dependent acyltransferases"/>
    <property type="match status" value="12"/>
</dbReference>
<dbReference type="InterPro" id="IPR020802">
    <property type="entry name" value="TesA-like"/>
</dbReference>
<dbReference type="InterPro" id="IPR042099">
    <property type="entry name" value="ANL_N_sf"/>
</dbReference>
<feature type="domain" description="Carrier" evidence="7">
    <location>
        <begin position="6312"/>
        <end position="6387"/>
    </location>
</feature>
<dbReference type="InterPro" id="IPR036736">
    <property type="entry name" value="ACP-like_sf"/>
</dbReference>
<dbReference type="Pfam" id="PF13193">
    <property type="entry name" value="AMP-binding_C"/>
    <property type="match status" value="6"/>
</dbReference>
<dbReference type="Proteomes" id="UP001597343">
    <property type="component" value="Unassembled WGS sequence"/>
</dbReference>
<dbReference type="InterPro" id="IPR023213">
    <property type="entry name" value="CAT-like_dom_sf"/>
</dbReference>
<feature type="domain" description="Carrier" evidence="7">
    <location>
        <begin position="1008"/>
        <end position="1084"/>
    </location>
</feature>
<feature type="domain" description="Carrier" evidence="7">
    <location>
        <begin position="3140"/>
        <end position="3215"/>
    </location>
</feature>
<sequence>MDQFRRSDLSADRRALLAKRIRGELAKESFAGIPKRSGAGPIPMSFAQERMWFLEQFFPGTAVYNIPNVLRIEGPLDLEALEKSLNELICRHEVLRTTFATVNDEPCQIVKDAVEVPFVVHDLTDLQEAAREAEADRLTAEEAGLAFDLKQGPLLRARALKLREQEYRVLLTFHHLVADGWSLGVTVGEIAALYESFAAGERSPLPELPVQYADYSLWQREQMQGVMAKQLDYWKGQLGEQVKPLELPIDKPRPAQPTFQGSICSLYLSQELVTKIRALCEQEGVTLFMALLTAFQVFLHRYTGETDIRVGTPVAGRNRGEIEGLIGLFVNTLTMRADLLGDPGFCDVLQQVRKTCLDAFANQDLPFEKLVEELQVERNVSQSPLFQVMFAVRGVLDTEFHRAELAWQPLDRRSNAAMFDLTVAFVERAEALSLQFEYSTDLFERETIERMMRHFVNLLESIVSRPNERVGELRLLDEHERVQMMVAWNDTTSEYPRQDAVHRVFEAQAKRTPDAVALEFAEISLTYRELNEQANRLARKLVAMGATGQFVGVYMERSIELIVSFLAVLKAGAAYVPLDVSYPVERLGYMLDDSQAAVLLTQAHLQDRLTLRTGNVLAVDLAAAELAASAASDLEELVTSDAIAYMMYTSGSTGKPKGVCVLHRGIVRLIKGVNYADLTEREVFLQYAPVAFDGSTFEIWGALLSGGRLVMFPPYQASLEELGRVVVERGVTTLLLTSGLFNQMIDSNLEALRGLRQLLTGGDVMSVAHAKKVLAGLTCRLINVYGPTENTTFTTTYEVKSIADIEAGVPIGVPVANTTVYVLDERMQPLPPGVPGELCTGGDGLALGYWNLPELTVERFVEDPFASDPDAYLYKTGDLARWRNDGNLEFLGRIDNQVKLRGFRIELGEIEATLQEHEAIREAAVILHQDARGEKRLVAYAVQSGEAEADAIRQEVRAFLQERLPEYMVPQTFVLLDALPLTANGKVDRRALPAPDELFAEVRSEYVAPRTPIEERVAALFSELLDVSQVGLLDDFFDLGGHSLLATRLLTKIRTELGVELPMRELFVSASTVEGLASLIESEQQAKREETAQPQIGRLKRGARTMPPILPTKRTSPYQLSFSQQRLWFLDRLMTEKSAYHISTAVRFAGDLQLEALAKSFREIVKRHKALSTTFVTVDGEPMQVIAEQPYLAMPLLDLTHLPDEVRERTARGLVQAEVERAFDLSQDLLLRTGLLKLTAVEHLLVVVMHHIISDGWSLGVFIEELSTLYELFVRGEASTLPALPVQYFDYAEWQRYWLQGEVLDEQVGYWKKQLAGELPVLQLAADRPRPVVQSYRGAGIDFRLSKELTNGLKKLGKRDGATLYMTLLATFQALLFRHSGQEDFIIGSPIAGRAQAEVEGLIGFFTNTLAMRADLSGDPTFRELLARARKTALDAYAHQDVPFERLVEELRVARNLSHSPIFQTMFVLQNTPKRTAELPGAQLSVLPIESKTAKFDLLLDAEEWEDGILCTLEYSTDLFEEQTVRRLLHNWERLIEQVVHNAEQKVSEIDLLTDADVAKLLAWGSGQQVALEELCVHQLFERQALHTPDALAVLGDGQTLSYRQLDRLADRWAAELVQSGVSSGSRVGLCLERSPELIVAILAVLKAGGCCVPLDKTHPQERLSFVLADAGISVLVTQRSSLDQLPHQGLTVLFLEGEPTASAVRSAGDEASLEAEAYLLYTSGTTGVPKGVLMHHLPLANLIGWQLGDGRFLPEQRTLQYAAATFDVFFQELFSALCSGGTLVLLAEEVRQDALRLVRFLREQRVERMFLPSVALQQIAESFRALEEETLALREIYTAGDQLQLTPAISHLIGHGAGCQLFNQYGPTETHVVSAHEVTGDLSFPPIGRPIHNAELFILDQKGSLQLIGVPGELYIGGLSVARGYAGREELTRERFVTHRFGRLYRTGDLVRWSATGEVEFLGRVDDQVKIRGFRVELGEVESALLQHPHVQAAAVLAREVVPGEKSLVAYVVFRQGMEVTKEGLRSYLSDVLPGYMLPSYLMFLDQLPLNASRKVDRKALPTPEGDRAGLQAEYLPPRTPLEQALAELYAKVLNLPQVGVEDNFFELGGHSLLATRLLSLIMAELKVEVPVATLFAAPTVAELAEKLSDCVQMDEEAWRKLPDQAEGADELDEVVQMPLSFAQQRLWLVDQMDPGTSLYNIPTTVRMIGKLDVRALEQAFHEMICRHESLRTVFKEIDGEPMQVIEEPEFRPLPLLDLRGFADVEAEIYRLAEAEQAHAFDLAKGPLVRLQLLKAGAEDHVLLLTMHHIISDGWSMGVFISEFGVLYDAFSKGQPSPLPELSIQYADYAYWQRERLQGEVLEQQLAYWKQKLGGERSVLQLPTDRPRPAVQTHRGDIVTFMLDHQMRNRLVELGRREGATLYMTLLSAFNILLSRYSGQDDISVGTPIAGRNRAQLEALIGFFVNTLVMRTDLSGDLSFSDLLRQVKGTTLEAYAHQEMPFEMLVAELQPERNMSHSPLFQVMFALQNTPLGSLEVEGMTFQQVELSSEQAKFDLTMNIGEGESELYGTLSYNADLFDQATAQRMVDHFVHLLELVVERPEAKLRSLPLLTERERQQMLYEWNRTNVELPELSVHQLFERQAETSPERVALVFGEQTLSYGQLNQQANRVARCLQNRGVTNGSLVGLAMERSIEMIVGVLAILKAGGAYVPIDVTYPAERLRHMLDDTQVGVILTQAHLAEKLPPHSAQTMSIDALTEEIAAESGENLSSAYAPDSLAYVMYTSGSTGMPKGVLIPHSGIVRLVYGPTAALPYSSDDVALQYAPISFDASTLEIWGALLNGAKLVVFPPFKASAEEIGQAIQAHGVTVLFLTAGLFQQMVDVYLEGLRGLRLLGSGGEAMSAHHARQVLEQLGCPVLNLYGPTEVTTVATAQLLTTADQIGAIVPIGRPIAKTTAYVLDEQMQPVPIGVTGELHVGGVGLALGYLNRNDLTDEKFVASPFVAGERLYKTGDSVRWLADGTLEYVGRIDNQVKIRGFRIELGEIEAVLAQHPAVVKPAVLVRDAVSGLKRLVAYLVLDPAQPVDLGELRQFVRDRLPDYMQPSAYVVLESFPLTANGKLDERSLPEPEGRPDLEIEYVAPRGEVEEKLAQLFSELLEVEQVGAFDHFFELGGHSLLGARLISRIREVFQAELPLRALFDHPTVAGLAKLLGGDEQRATEVRLPPLRKAQRPELIPLSYAQQRLWFLDQLAPGSNAYNIPMAFRLHGSLDVEAVRRSFDEIICRHESLRTTFQLVEEQAVQVIAAALDFNLDLLDLSAEADREETLGRLVLQDAREPFDLQRGPLLRATLVKLGDEQHALLLNMHHIISDGWSTSVLVEEFAALYHAFAQGQPSPLKELPVQFADYAIWQRNWMQGETLEEQIGYWKAKLAGELPVLELPTDLVTAEQDGRSGKRTVVLSKGLTRSLKQLGQQAGTTPFMTLLAAFKTLLSRLSGQEDLIVGTPVAGRNLVETEGLIGILLNTLALRTDLAEASSFRDLLDRVRETTLEAYAHQEVPFEKIVEEIQPERDLHRNPIFDVMVNFVNTPDAELTLPNLVLAPLTANEDPASKFLMTLYISENEEQFRLSLVYQAGRFTNERMELFMEQFCLLLEQVVEDPDRELKRFSLITAAGSELLPDPQAEIVELVYPPVAELVADWAHRSPERAAVSQGERQWSYASLQRRAEELARALVASGVTSKSSVAVVGTRNFGFVTAMLGVLKSGGVLVPIDLHLPLSRQQVMVEQSKATHLLYVSDEQMSAEWQVMFGAFDIIRIDPERGIAEDRVADLTVELPELQPDDPAYLFFTSGTTGVPKGVLGCHKGLNHFLAWQRDTFQIGPDDRVAQLIHLSFDAVLRDVFLPLTSGATLCLPEVTDDLGGDVILPWLERERITLLHTVPSVAQAWASEPPSSISLPSLRYLFLAGEPLSDVLVNRLRTAFPKMGEIINLYGPTETTMVKCYYIVPKVPAAGIQPAGVPFPQTQALVLNESFAVCGIGEQGEIVLRTPYRSLGYINAPQEQKKFVQNPHRPHDSSDLLYLTGDKGRYLPDGSLEILGRMDDQVKVRGVRIQLHEVSSTLLGHDAVDACAVIDWKDERGQTALAAYVVCKQGVEASAEELRSYLEQRLLAAMVPTSYQFLDSLPRLANGKVDRKALPKPERGSGSTATYVEPRTEIESLIAGLFAEVLGVERVGVHDNFFSRGGHSLMATQLISRIRQRLQRELPLRLLFERPTVAALAECVERDAGTLNRTTAIRPVDRAGQLPLSFAQQRLWFLDQLDPLSVAYNIPLVMRIEGLFDAALLQRTLQEIVRRHESLRTNFQTVNGQAVQVIQAERVHALPVIDLMLLSDADRSSKIAELIEAEINMPFDLTEDALLRTKLVKVSEQEHLFLFTMHHIISDGWSMGVFTRELMTLCAAFERGEASPLPELAIQYADYSVWQREQLQGERLEQLLSYWKERFAGEIPVLQLPTDRPRPAQQTFRGDSVKFVLSEALSERLNTLSQAEGVTLYMTLLAAFSTLLSRYSGQDDLVLGAPIAGRNRAEIEPLIGFFVNTLALRTDLSGNPSFRELLQRVKETALGGFAHQDLPFEMLIDQLGIERDMSRSPLCQVTFLLQNAPTSEFALQDVTLTSVDVSRTSAKFDLTLMMMEGESGIGGVLEYRTDLFEASTIERMATHFSNLLEAITADPSALIGQLPLMSPAEEQTLLVEWNQTEVALPNDACLHRLFEAQVERTPDQTALIFGEQELTYRVLNEKANQLARILQRIGVEREQRVGIVMERSMEMIIGIMAVLKAGGAYVPLDPAAPSERLAYMLGDAGAEVLLTLQKHLASLPEHRSTVLAVDEERLQIAKESADNLNAEVETENLAYVIYTSGSTGRPKGVLVPHRGVCNTICYQVGIFQIDTDSRMLQFASLSFDASVMEIFTPLIAGGSLVLASQEQLLPGAGLAELIRQHRVTDVILTPAVLTLLPEQNLPTLHTILSAGEACSTEVAERWSADGRTFINAYGPTEASIEATLSINPNLSRLPDIGRPIGNCQVYVLDSFKQPVPIGVAGELYIGGQGLARGYHNRPELTEESFVAHPFTSDRTARLYRSGDLVRWLADGNIEYLGRIDHQVKLRGFRIELGEIEAALSLHEQVQEAVVVPHTDKLGTKRLVAYYVAVEPATVSAEELRGRLKGSLPDYMLPAYFIELDALPLTSSGKVDRRALPEPEQGLLPHREYLPPQTSTELLLAELWTGLLGREQIGRDENFFEIGGHSLLATQLASRVRETFRVELPLRTLFEAPTIQSLADRLEADLLSGSDAAELIEMVFDETGDTPLSFAQQRLWFIDQLEPGSAAYNISTLMRLTGLLNVDVLAQSLGEMVRRHESLRTSFPSKEGEPMQVVQEELLLDLSVVDLRAEAEPKAHALRAASLEVERPFDLASGPLFRVAVYQVGEAEHLLLLLMHHIISDGWSMSVFLNELVTLYAAFEKGEPSPLAPLPLQYAGFSRWQRQHFHQELMQQQLDYWKEQLGGELSILELPTDRPRQVGKPAQGAKWSFQLSELLSQKLRDLSQQESATLYMTLLTAFQTLLFRYTGQEDILIGSPIAGRNRKEVEHLIGFFVNTLVLRTALSGDHSFAELLQQVKRTTLDAFAHQDVPFEMLVAELQPDRNLGRSPLFQAMFVLQNTPGAGVEVPGLKLEGVPLENNTAKFDLTLMMVETESGLSAHFEYNADLWEASTIERMSGHFVRLLEAIADDQTRPIGRLPMLSAAEANQLLVEWNKTQSDYPRESAVHQLFEQQVMRAPDTVALIFDKREMTYRQLNESANRLARRLQTRGLLPGQTVGISLERSMGMIIAMLATLKAGGVYVPLDTSYPEDRLLHMLEDSQIEWLLTESDLAGRLPDHRAEVVLVDDRTLEAERAENLMQATSAESLAYIMYTSGSTGLPKGVQVLHRGIVRLVCGTNYAQFTDRDVFLQFAPIAFDAATLEIWAPLLNGGKLVIFPPEQASLDRLGEVIQQRGVTTLWLTAGLFHSMVEHHPEMLRGVRQLLAGGDVLSAAHVRKALEHLDGCLINGYGPTENTTFTTCHVMTDPSEVGHTVPIGRPLANTSVYVLDAQMQPVPIGVVGELYTGGDGVALGYLNRPELTEQLFVPNPFGAGTLYRTGDAVRWLVSGELEFVGRIDSQVKLRGFRVEIGEIEAALSKHPAVREVAVLLRQDAGEKRLAAFLTEEATGSLTAAELSAFLRQSLPDYMVPASFEVLEALPLTPNGKLDRRALAARELRYDRSAVFVAPQDRYELELAHIWSELLGASRISVTDNFFSLGGHSLLAVRMIAQIEKRLGQKLPLSALFQQGTIESLAALLRQGGQASPATPLVTIQPDLAAGAVRPLFLVHPVGGSVFSYLDLARELGVEQPIYGLQSPGLDDDREPIDTIEEMAIAYLDAIRTVQPEGPYRLGGWSLGGTIAFEMARQLRTIGEQVELLALIDTRAPLPEYQREMEETELLLSFARDLAGQHGLELERVAEDEAFSTAMSLPALLELSREHQVLPPELSYEELTRLFNVFRNNYRAFTRYLPDQTDERVLLIQAENAESDEYGWRQLVGELIVHRIGGNHFTLIKEPNVNDLSEILKQHLAEVKISL</sequence>
<evidence type="ECO:0000256" key="1">
    <source>
        <dbReference type="ARBA" id="ARBA00001957"/>
    </source>
</evidence>
<dbReference type="InterPro" id="IPR009081">
    <property type="entry name" value="PP-bd_ACP"/>
</dbReference>
<dbReference type="InterPro" id="IPR020845">
    <property type="entry name" value="AMP-binding_CS"/>
</dbReference>
<dbReference type="Pfam" id="PF00975">
    <property type="entry name" value="Thioesterase"/>
    <property type="match status" value="1"/>
</dbReference>
<dbReference type="Pfam" id="PF00668">
    <property type="entry name" value="Condensation"/>
    <property type="match status" value="6"/>
</dbReference>
<dbReference type="Gene3D" id="2.30.38.10">
    <property type="entry name" value="Luciferase, Domain 3"/>
    <property type="match status" value="5"/>
</dbReference>
<dbReference type="CDD" id="cd17651">
    <property type="entry name" value="A_NRPS_VisG_like"/>
    <property type="match status" value="1"/>
</dbReference>
<evidence type="ECO:0000313" key="8">
    <source>
        <dbReference type="EMBL" id="MFD2171162.1"/>
    </source>
</evidence>
<dbReference type="InterPro" id="IPR000873">
    <property type="entry name" value="AMP-dep_synth/lig_dom"/>
</dbReference>
<feature type="coiled-coil region" evidence="6">
    <location>
        <begin position="4877"/>
        <end position="4904"/>
    </location>
</feature>
<feature type="domain" description="Carrier" evidence="7">
    <location>
        <begin position="5260"/>
        <end position="5335"/>
    </location>
</feature>
<reference evidence="9" key="1">
    <citation type="journal article" date="2019" name="Int. J. Syst. Evol. Microbiol.">
        <title>The Global Catalogue of Microorganisms (GCM) 10K type strain sequencing project: providing services to taxonomists for standard genome sequencing and annotation.</title>
        <authorList>
            <consortium name="The Broad Institute Genomics Platform"/>
            <consortium name="The Broad Institute Genome Sequencing Center for Infectious Disease"/>
            <person name="Wu L."/>
            <person name="Ma J."/>
        </authorList>
    </citation>
    <scope>NUCLEOTIDE SEQUENCE [LARGE SCALE GENOMIC DNA]</scope>
    <source>
        <strain evidence="9">CGMCC 1.13574</strain>
    </source>
</reference>
<dbReference type="InterPro" id="IPR006162">
    <property type="entry name" value="Ppantetheine_attach_site"/>
</dbReference>
<dbReference type="InterPro" id="IPR045851">
    <property type="entry name" value="AMP-bd_C_sf"/>
</dbReference>
<dbReference type="PANTHER" id="PTHR45527">
    <property type="entry name" value="NONRIBOSOMAL PEPTIDE SYNTHETASE"/>
    <property type="match status" value="1"/>
</dbReference>
<evidence type="ECO:0000256" key="2">
    <source>
        <dbReference type="ARBA" id="ARBA00006432"/>
    </source>
</evidence>
<dbReference type="InterPro" id="IPR001031">
    <property type="entry name" value="Thioesterase"/>
</dbReference>
<dbReference type="CDD" id="cd19531">
    <property type="entry name" value="LCL_NRPS-like"/>
    <property type="match status" value="6"/>
</dbReference>
<dbReference type="PROSITE" id="PS00012">
    <property type="entry name" value="PHOSPHOPANTETHEINE"/>
    <property type="match status" value="5"/>
</dbReference>
<dbReference type="NCBIfam" id="TIGR01733">
    <property type="entry name" value="AA-adenyl-dom"/>
    <property type="match status" value="6"/>
</dbReference>
<keyword evidence="5" id="KW-0045">Antibiotic biosynthesis</keyword>
<dbReference type="InterPro" id="IPR020806">
    <property type="entry name" value="PKS_PP-bd"/>
</dbReference>
<protein>
    <submittedName>
        <fullName evidence="8">Non-ribosomal peptide synthase/polyketide synthase</fullName>
    </submittedName>
</protein>
<dbReference type="SMART" id="SM00823">
    <property type="entry name" value="PKS_PP"/>
    <property type="match status" value="6"/>
</dbReference>
<organism evidence="8 9">
    <name type="scientific">Tumebacillus lipolyticus</name>
    <dbReference type="NCBI Taxonomy" id="1280370"/>
    <lineage>
        <taxon>Bacteria</taxon>
        <taxon>Bacillati</taxon>
        <taxon>Bacillota</taxon>
        <taxon>Bacilli</taxon>
        <taxon>Bacillales</taxon>
        <taxon>Alicyclobacillaceae</taxon>
        <taxon>Tumebacillus</taxon>
    </lineage>
</organism>
<dbReference type="SUPFAM" id="SSF53474">
    <property type="entry name" value="alpha/beta-Hydrolases"/>
    <property type="match status" value="1"/>
</dbReference>